<name>A0A8J6H8F2_TENMO</name>
<dbReference type="Gene3D" id="2.60.40.10">
    <property type="entry name" value="Immunoglobulins"/>
    <property type="match status" value="1"/>
</dbReference>
<dbReference type="SMART" id="SM00060">
    <property type="entry name" value="FN3"/>
    <property type="match status" value="1"/>
</dbReference>
<dbReference type="PANTHER" id="PTHR19134:SF561">
    <property type="entry name" value="PROTEIN TYROSINE PHOSPHATASE 36E, ISOFORM A"/>
    <property type="match status" value="1"/>
</dbReference>
<feature type="domain" description="Tyrosine specific protein phosphatases" evidence="9">
    <location>
        <begin position="1146"/>
        <end position="1219"/>
    </location>
</feature>
<dbReference type="CDD" id="cd00063">
    <property type="entry name" value="FN3"/>
    <property type="match status" value="1"/>
</dbReference>
<organism evidence="11 12">
    <name type="scientific">Tenebrio molitor</name>
    <name type="common">Yellow mealworm beetle</name>
    <dbReference type="NCBI Taxonomy" id="7067"/>
    <lineage>
        <taxon>Eukaryota</taxon>
        <taxon>Metazoa</taxon>
        <taxon>Ecdysozoa</taxon>
        <taxon>Arthropoda</taxon>
        <taxon>Hexapoda</taxon>
        <taxon>Insecta</taxon>
        <taxon>Pterygota</taxon>
        <taxon>Neoptera</taxon>
        <taxon>Endopterygota</taxon>
        <taxon>Coleoptera</taxon>
        <taxon>Polyphaga</taxon>
        <taxon>Cucujiformia</taxon>
        <taxon>Tenebrionidae</taxon>
        <taxon>Tenebrio</taxon>
    </lineage>
</organism>
<evidence type="ECO:0000256" key="4">
    <source>
        <dbReference type="ARBA" id="ARBA00022912"/>
    </source>
</evidence>
<dbReference type="GO" id="GO:0009653">
    <property type="term" value="P:anatomical structure morphogenesis"/>
    <property type="evidence" value="ECO:0007669"/>
    <property type="project" value="UniProtKB-ARBA"/>
</dbReference>
<dbReference type="InterPro" id="IPR000387">
    <property type="entry name" value="Tyr_Pase_dom"/>
</dbReference>
<feature type="compositionally biased region" description="Basic and acidic residues" evidence="7">
    <location>
        <begin position="1334"/>
        <end position="1344"/>
    </location>
</feature>
<accession>A0A8J6H8F2</accession>
<dbReference type="InterPro" id="IPR000242">
    <property type="entry name" value="PTP_cat"/>
</dbReference>
<protein>
    <recommendedName>
        <fullName evidence="13">Protein-tyrosine-phosphatase</fullName>
    </recommendedName>
</protein>
<dbReference type="Pfam" id="PF00102">
    <property type="entry name" value="Y_phosphatase"/>
    <property type="match status" value="4"/>
</dbReference>
<dbReference type="GO" id="GO:0048666">
    <property type="term" value="P:neuron development"/>
    <property type="evidence" value="ECO:0007669"/>
    <property type="project" value="UniProtKB-ARBA"/>
</dbReference>
<evidence type="ECO:0000256" key="7">
    <source>
        <dbReference type="SAM" id="MobiDB-lite"/>
    </source>
</evidence>
<comment type="subcellular location">
    <subcellularLocation>
        <location evidence="1">Membrane</location>
        <topology evidence="1">Single-pass membrane protein</topology>
    </subcellularLocation>
</comment>
<dbReference type="SUPFAM" id="SSF49265">
    <property type="entry name" value="Fibronectin type III"/>
    <property type="match status" value="1"/>
</dbReference>
<dbReference type="PROSITE" id="PS50056">
    <property type="entry name" value="TYR_PHOSPHATASE_2"/>
    <property type="match status" value="2"/>
</dbReference>
<evidence type="ECO:0000256" key="2">
    <source>
        <dbReference type="ARBA" id="ARBA00022729"/>
    </source>
</evidence>
<comment type="catalytic activity">
    <reaction evidence="6">
        <text>O-phospho-L-tyrosyl-[protein] + H2O = L-tyrosyl-[protein] + phosphate</text>
        <dbReference type="Rhea" id="RHEA:10684"/>
        <dbReference type="Rhea" id="RHEA-COMP:10136"/>
        <dbReference type="Rhea" id="RHEA-COMP:20101"/>
        <dbReference type="ChEBI" id="CHEBI:15377"/>
        <dbReference type="ChEBI" id="CHEBI:43474"/>
        <dbReference type="ChEBI" id="CHEBI:46858"/>
        <dbReference type="ChEBI" id="CHEBI:61978"/>
        <dbReference type="EC" id="3.1.3.48"/>
    </reaction>
</comment>
<dbReference type="InterPro" id="IPR036116">
    <property type="entry name" value="FN3_sf"/>
</dbReference>
<feature type="domain" description="Tyrosine-protein phosphatase" evidence="8">
    <location>
        <begin position="181"/>
        <end position="408"/>
    </location>
</feature>
<feature type="domain" description="Tyrosine-protein phosphatase" evidence="8">
    <location>
        <begin position="1001"/>
        <end position="1228"/>
    </location>
</feature>
<keyword evidence="3" id="KW-0378">Hydrolase</keyword>
<dbReference type="Pfam" id="PF00041">
    <property type="entry name" value="fn3"/>
    <property type="match status" value="1"/>
</dbReference>
<evidence type="ECO:0000259" key="8">
    <source>
        <dbReference type="PROSITE" id="PS50055"/>
    </source>
</evidence>
<keyword evidence="12" id="KW-1185">Reference proteome</keyword>
<feature type="domain" description="Tyrosine specific protein phosphatases" evidence="9">
    <location>
        <begin position="326"/>
        <end position="399"/>
    </location>
</feature>
<evidence type="ECO:0000256" key="6">
    <source>
        <dbReference type="ARBA" id="ARBA00051722"/>
    </source>
</evidence>
<dbReference type="InterPro" id="IPR029021">
    <property type="entry name" value="Prot-tyrosine_phosphatase-like"/>
</dbReference>
<feature type="region of interest" description="Disordered" evidence="7">
    <location>
        <begin position="1298"/>
        <end position="1320"/>
    </location>
</feature>
<evidence type="ECO:0000256" key="3">
    <source>
        <dbReference type="ARBA" id="ARBA00022801"/>
    </source>
</evidence>
<dbReference type="GO" id="GO:0016020">
    <property type="term" value="C:membrane"/>
    <property type="evidence" value="ECO:0007669"/>
    <property type="project" value="UniProtKB-SubCell"/>
</dbReference>
<dbReference type="PROSITE" id="PS50853">
    <property type="entry name" value="FN3"/>
    <property type="match status" value="1"/>
</dbReference>
<dbReference type="InterPro" id="IPR013783">
    <property type="entry name" value="Ig-like_fold"/>
</dbReference>
<dbReference type="Gene3D" id="3.90.190.10">
    <property type="entry name" value="Protein tyrosine phosphatase superfamily"/>
    <property type="match status" value="4"/>
</dbReference>
<evidence type="ECO:0000313" key="11">
    <source>
        <dbReference type="EMBL" id="KAH0809178.1"/>
    </source>
</evidence>
<evidence type="ECO:0000259" key="9">
    <source>
        <dbReference type="PROSITE" id="PS50056"/>
    </source>
</evidence>
<evidence type="ECO:0000259" key="10">
    <source>
        <dbReference type="PROSITE" id="PS50853"/>
    </source>
</evidence>
<sequence length="1699" mass="191986">MILNRLAKSTYETIQRGSLEYVDVQFANVDQLQFCLLSNKEVHCLSLNYAEFFKKVSEIPLGCNSPILVHSSSGMHGNTFALHCDICLRTSKKDGVVDVLGNLKRLTEYNTNFVIDCDHYVLTHLVILENLLRVDTSINCKSLDRSRTHLFTAGETEMHLRHLKDTLWMDAVKERDCNVYFRAVSPLHEGKVFLEARNLGEENSPCWNRLGAISVDGFRCPNKFLVIPQPTSNTLSDIWDLVIEKNTSVILSLNEITSLSTNVPFVSRDMKTKVSPTVSVERKFTIDFGNYEWTKVELSSRTKEQTIEILSMKTWSPKTACPADVSDFVNFCIAANERIKESRSVMVTCCNGVTASGLFTAMFYNMQQMKRNGMCDVCTSVRTVRRHCPQFVNDKKQYTFLVEATHRYIKECKLYENAKVDHMVMDVKNPAENAPTTIMTCAIGLTEHAPPALMDSADQDAIYVSPSIIFARPPDVTDIKYTEATVQYDVSKKTELDSECLCFHEFLKRHSERNEEQHHREATVTATEFLPQQVLNLRVANKSSSTIRIKWEKPYSINGIFKHYIVKYRHVAYLACEQHPTTPSAEQTLRFTETSTTIKDLIPYSRYSISVFAENTRLKGLPSEFLVETLPSEEIESEEIAGVDSAEVFPSTQYNVQVSAFNGFSGHSVYLMDTSPPDIPLLNGDPESNSTTDTITLKISVQKPRGQTDDRLLLILISDTSTNLQTTAINYTLTPSQDSITETIGGNNSTNFLLESGTSYNVTILLLNTFQNKFRTQEYSYLYTTLSEQQDSNLLGLLALLLIIPIAAIIYMKRNELLSLRRNKNNLSINPPGEGENAASSTGPKIDQLQFCLLSNKEVQCLSLNYIEFFKKASEIPLGCNSPILVHSSSGMHGNTFTLLCDICLRTSKKDGVVDVLGNLQRLTEYNRNFVIDCDHYVLTHLVILENLLRVDTSINCNCFDMRRTHLFTAGETEMHLRHLKDTLWLDAGTRTVDRESGVYFRAVYPLDDGKVFLEAYNLGEENSPCWNRLGPISVDGFRCPNKFLVVPQPTSTTLSDIWDLVIEKNVSVILSLNKITPLSTNLPFLPGNNKATVSSNASVEPKLTKDFGSYEWTTLKLNNKTKHQTVEILSMKTWPAKTSCPPDLSDFVNFCIAANERMKKSRLVMVTCCDGVTASGLFTAMFYNIQQMKTNGMCDVCTSVRTVRRHCPQFVNDKKQYTFLVEAVHHYIKEFQLYEQRDQSQRALSAGEWDDYRAPINSAVFKCTSKSDPGWTPEITPPSSDLIDVSPQGDAVGPVLSRTGSGGGPAPTIKKQKRQDRRTVGLVTSRMDEQNKRLTSTGRDKSFRNSPAVNTKTLNSDPEMDVPHLHESIRESALTVRSFVFPSPTTGDWKRQSGQFRNFVTPGKSRSHPQVTRGRDEGFNRELFRQAGPAENGVRLFIADPDPANLRRWIEREGDLRMKSYRTDRVKDESEPQLAPKKSASRRCSTIQSHYGSNIRRARYAISTVNSRSTERSPTYRGNGNTRGSRQVVTSYIVMLGLRNGIAESYKMTVRRTRDWGGSSAGNRNSPEQDASQYFYVSGDLFGPIDTATPPLRPTTSLRHDENFKSAVLLLPSQFVKRDHYYYLIRIDNLPVCLARTDESRLNCPIFMNVPYERIVQVFTYRMFGTWYCRGRRYLTAGRSSVDSYPQHVTSDAAPLAE</sequence>
<dbReference type="InterPro" id="IPR003961">
    <property type="entry name" value="FN3_dom"/>
</dbReference>
<dbReference type="GO" id="GO:0004725">
    <property type="term" value="F:protein tyrosine phosphatase activity"/>
    <property type="evidence" value="ECO:0007669"/>
    <property type="project" value="UniProtKB-EC"/>
</dbReference>
<keyword evidence="2" id="KW-0732">Signal</keyword>
<evidence type="ECO:0008006" key="13">
    <source>
        <dbReference type="Google" id="ProtNLM"/>
    </source>
</evidence>
<reference evidence="11" key="1">
    <citation type="journal article" date="2020" name="J Insects Food Feed">
        <title>The yellow mealworm (Tenebrio molitor) genome: a resource for the emerging insects as food and feed industry.</title>
        <authorList>
            <person name="Eriksson T."/>
            <person name="Andere A."/>
            <person name="Kelstrup H."/>
            <person name="Emery V."/>
            <person name="Picard C."/>
        </authorList>
    </citation>
    <scope>NUCLEOTIDE SEQUENCE</scope>
    <source>
        <strain evidence="11">Stoneville</strain>
        <tissue evidence="11">Whole head</tissue>
    </source>
</reference>
<dbReference type="SUPFAM" id="SSF52799">
    <property type="entry name" value="(Phosphotyrosine protein) phosphatases II"/>
    <property type="match status" value="4"/>
</dbReference>
<feature type="compositionally biased region" description="Polar residues" evidence="7">
    <location>
        <begin position="1345"/>
        <end position="1357"/>
    </location>
</feature>
<feature type="region of interest" description="Disordered" evidence="7">
    <location>
        <begin position="1465"/>
        <end position="1484"/>
    </location>
</feature>
<proteinExistence type="predicted"/>
<keyword evidence="5" id="KW-0472">Membrane</keyword>
<reference evidence="11" key="2">
    <citation type="submission" date="2021-08" db="EMBL/GenBank/DDBJ databases">
        <authorList>
            <person name="Eriksson T."/>
        </authorList>
    </citation>
    <scope>NUCLEOTIDE SEQUENCE</scope>
    <source>
        <strain evidence="11">Stoneville</strain>
        <tissue evidence="11">Whole head</tissue>
    </source>
</reference>
<evidence type="ECO:0000313" key="12">
    <source>
        <dbReference type="Proteomes" id="UP000719412"/>
    </source>
</evidence>
<evidence type="ECO:0000256" key="1">
    <source>
        <dbReference type="ARBA" id="ARBA00004167"/>
    </source>
</evidence>
<dbReference type="PROSITE" id="PS50055">
    <property type="entry name" value="TYR_PHOSPHATASE_PTP"/>
    <property type="match status" value="2"/>
</dbReference>
<gene>
    <name evidence="11" type="ORF">GEV33_013611</name>
</gene>
<evidence type="ECO:0000256" key="5">
    <source>
        <dbReference type="ARBA" id="ARBA00023136"/>
    </source>
</evidence>
<dbReference type="InterPro" id="IPR003595">
    <property type="entry name" value="Tyr_Pase_cat"/>
</dbReference>
<dbReference type="PANTHER" id="PTHR19134">
    <property type="entry name" value="RECEPTOR-TYPE TYROSINE-PROTEIN PHOSPHATASE"/>
    <property type="match status" value="1"/>
</dbReference>
<dbReference type="InterPro" id="IPR050348">
    <property type="entry name" value="Protein-Tyr_Phosphatase"/>
</dbReference>
<comment type="caution">
    <text evidence="11">The sequence shown here is derived from an EMBL/GenBank/DDBJ whole genome shotgun (WGS) entry which is preliminary data.</text>
</comment>
<dbReference type="SMART" id="SM00404">
    <property type="entry name" value="PTPc_motif"/>
    <property type="match status" value="2"/>
</dbReference>
<dbReference type="Proteomes" id="UP000719412">
    <property type="component" value="Unassembled WGS sequence"/>
</dbReference>
<dbReference type="SMART" id="SM00194">
    <property type="entry name" value="PTPc"/>
    <property type="match status" value="1"/>
</dbReference>
<dbReference type="EMBL" id="JABDTM020028287">
    <property type="protein sequence ID" value="KAH0809178.1"/>
    <property type="molecule type" value="Genomic_DNA"/>
</dbReference>
<feature type="domain" description="Fibronectin type-III" evidence="10">
    <location>
        <begin position="533"/>
        <end position="633"/>
    </location>
</feature>
<keyword evidence="4" id="KW-0904">Protein phosphatase</keyword>
<feature type="region of interest" description="Disordered" evidence="7">
    <location>
        <begin position="1334"/>
        <end position="1362"/>
    </location>
</feature>